<proteinExistence type="predicted"/>
<keyword evidence="3" id="KW-1185">Reference proteome</keyword>
<dbReference type="InterPro" id="IPR038153">
    <property type="entry name" value="EvaA-like_sf"/>
</dbReference>
<comment type="caution">
    <text evidence="2">The sequence shown here is derived from an EMBL/GenBank/DDBJ whole genome shotgun (WGS) entry which is preliminary data.</text>
</comment>
<protein>
    <submittedName>
        <fullName evidence="2">NDP-hexose 2,3-dehydratase family protein</fullName>
    </submittedName>
</protein>
<dbReference type="RefSeq" id="WP_270158829.1">
    <property type="nucleotide sequence ID" value="NZ_JAPNNL010000187.1"/>
</dbReference>
<dbReference type="Gene3D" id="3.90.79.40">
    <property type="entry name" value="EvaA sugar 2,3-dehydratase subunit"/>
    <property type="match status" value="2"/>
</dbReference>
<dbReference type="Pfam" id="PF03559">
    <property type="entry name" value="Hexose_dehydrat"/>
    <property type="match status" value="2"/>
</dbReference>
<accession>A0ABT4SM07</accession>
<gene>
    <name evidence="2" type="ORF">OUY22_31215</name>
</gene>
<reference evidence="2" key="1">
    <citation type="submission" date="2022-11" db="EMBL/GenBank/DDBJ databases">
        <title>Nonomuraea corallina sp. nov., a new species of the genus Nonomuraea isolated from sea side sediment in Thai sea.</title>
        <authorList>
            <person name="Ngamcharungchit C."/>
            <person name="Matsumoto A."/>
            <person name="Suriyachadkun C."/>
            <person name="Panbangred W."/>
            <person name="Inahashi Y."/>
            <person name="Intra B."/>
        </authorList>
    </citation>
    <scope>NUCLEOTIDE SEQUENCE</scope>
    <source>
        <strain evidence="2">MCN248</strain>
    </source>
</reference>
<evidence type="ECO:0000313" key="3">
    <source>
        <dbReference type="Proteomes" id="UP001144036"/>
    </source>
</evidence>
<feature type="domain" description="dTDP-4-dehydro-6-deoxy-alpha-D-glucopyranose 2,3-dehydratase" evidence="1">
    <location>
        <begin position="237"/>
        <end position="437"/>
    </location>
</feature>
<dbReference type="EMBL" id="JAPNNL010000187">
    <property type="protein sequence ID" value="MDA0637901.1"/>
    <property type="molecule type" value="Genomic_DNA"/>
</dbReference>
<feature type="domain" description="dTDP-4-dehydro-6-deoxy-alpha-D-glucopyranose 2,3-dehydratase" evidence="1">
    <location>
        <begin position="2"/>
        <end position="203"/>
    </location>
</feature>
<evidence type="ECO:0000313" key="2">
    <source>
        <dbReference type="EMBL" id="MDA0637901.1"/>
    </source>
</evidence>
<evidence type="ECO:0000259" key="1">
    <source>
        <dbReference type="Pfam" id="PF03559"/>
    </source>
</evidence>
<dbReference type="Proteomes" id="UP001144036">
    <property type="component" value="Unassembled WGS sequence"/>
</dbReference>
<dbReference type="InterPro" id="IPR005212">
    <property type="entry name" value="EvaA-like"/>
</dbReference>
<sequence length="453" mass="49887">MDVRGWLEEVAGQTTMAVTRVALEDLTGWREDPETGDIRHRSGRFFTVQGLDVRHPAGPVPSWSQPIIHQPEAGILGILLKRVGDVPYLLMQAKNEPGNVGGAQLSPTVQATRSNYTRVHEGRAVPYLGFFREPHSRRVLVDVRQSEQGAWFYRKRNRNMVVEVGPDVTAAEGFRWLPLRRVRELLSVPDLVNMDARTVLACLPPQGDPADGAAGGFGALVARSREPGRPAAHPLGEILSWLSGLRSTTDIQAAPLALRRVLGWRRSDGRISHDTGRFFHVIGVRVRARGREVGGWDQPMIEPVGTGVVAFLVRRIGGVLHALAHARADPGYTDVVELAPTVQCAPGNYDHLPPGARPALLSHVLSAPPENVRFDTMLSEEGGRFYRARNRYLVVEAAEDPLAGHPGFRWLALHQLDELLRHSYYLNVEARTLLACLHGLASAERPLLTAAAR</sequence>
<organism evidence="2 3">
    <name type="scientific">Nonomuraea corallina</name>
    <dbReference type="NCBI Taxonomy" id="2989783"/>
    <lineage>
        <taxon>Bacteria</taxon>
        <taxon>Bacillati</taxon>
        <taxon>Actinomycetota</taxon>
        <taxon>Actinomycetes</taxon>
        <taxon>Streptosporangiales</taxon>
        <taxon>Streptosporangiaceae</taxon>
        <taxon>Nonomuraea</taxon>
    </lineage>
</organism>
<name>A0ABT4SM07_9ACTN</name>